<dbReference type="AlphaFoldDB" id="A0A5D4MBG8"/>
<dbReference type="Proteomes" id="UP000325182">
    <property type="component" value="Unassembled WGS sequence"/>
</dbReference>
<dbReference type="Pfam" id="PF07690">
    <property type="entry name" value="MFS_1"/>
    <property type="match status" value="2"/>
</dbReference>
<feature type="transmembrane region" description="Helical" evidence="6">
    <location>
        <begin position="21"/>
        <end position="43"/>
    </location>
</feature>
<proteinExistence type="predicted"/>
<dbReference type="GO" id="GO:0005886">
    <property type="term" value="C:plasma membrane"/>
    <property type="evidence" value="ECO:0007669"/>
    <property type="project" value="UniProtKB-SubCell"/>
</dbReference>
<feature type="domain" description="Major facilitator superfamily (MFS) profile" evidence="7">
    <location>
        <begin position="18"/>
        <end position="409"/>
    </location>
</feature>
<evidence type="ECO:0000259" key="7">
    <source>
        <dbReference type="PROSITE" id="PS50850"/>
    </source>
</evidence>
<feature type="transmembrane region" description="Helical" evidence="6">
    <location>
        <begin position="226"/>
        <end position="248"/>
    </location>
</feature>
<dbReference type="PROSITE" id="PS00216">
    <property type="entry name" value="SUGAR_TRANSPORT_1"/>
    <property type="match status" value="1"/>
</dbReference>
<dbReference type="InterPro" id="IPR005829">
    <property type="entry name" value="Sugar_transporter_CS"/>
</dbReference>
<comment type="subcellular location">
    <subcellularLocation>
        <location evidence="1">Cell membrane</location>
        <topology evidence="1">Multi-pass membrane protein</topology>
    </subcellularLocation>
</comment>
<dbReference type="InterPro" id="IPR036259">
    <property type="entry name" value="MFS_trans_sf"/>
</dbReference>
<dbReference type="InterPro" id="IPR020846">
    <property type="entry name" value="MFS_dom"/>
</dbReference>
<comment type="caution">
    <text evidence="8">The sequence shown here is derived from an EMBL/GenBank/DDBJ whole genome shotgun (WGS) entry which is preliminary data.</text>
</comment>
<feature type="transmembrane region" description="Helical" evidence="6">
    <location>
        <begin position="260"/>
        <end position="281"/>
    </location>
</feature>
<dbReference type="PANTHER" id="PTHR23525:SF1">
    <property type="entry name" value="NODULIN-LIKE DOMAIN-CONTAINING PROTEIN"/>
    <property type="match status" value="1"/>
</dbReference>
<name>A0A5D4MBG8_9BACI</name>
<dbReference type="PROSITE" id="PS50850">
    <property type="entry name" value="MFS"/>
    <property type="match status" value="1"/>
</dbReference>
<protein>
    <submittedName>
        <fullName evidence="8">MFS transporter</fullName>
    </submittedName>
</protein>
<dbReference type="SUPFAM" id="SSF103473">
    <property type="entry name" value="MFS general substrate transporter"/>
    <property type="match status" value="1"/>
</dbReference>
<accession>A0A5D4MBG8</accession>
<sequence length="420" mass="45806">MKSYFLECMTNYRSYNFNVKMAIAANLLTQIGLGIFMTLYNLYLRDLGYSELTNGNVIAMTALAQAIFLVPAGFLSDKWGRKKMMVLGAALASATLLGRSFFEGETTLVILAFGSGAFMAFIQVSMIPWLAENSTEKERVHLFSMHFAIMMAANVVGNLSGGVLSDSLAVIGLNSLNSLRLTLILGSLLYMAGILPILKMKESVRIQPKKIADKRHWRGEGSQWKLVFLFVGAQLIIGIGSGLVVPYLNLYFADRFQTSHSAIGFILSLGQGATAIAMIIGPAVVNKIGEVKAVVLLQLLSLPFLILTGITTNLYLAVFGFLFRQALMNAGNPIQMALMMRKVPEDKKGIANSLSQMAFSMGWATMGPVSTYIVAAYGSYWGYSIVFAITGCIYFIGAIYFLLVFKEKSHSINKQPAAAS</sequence>
<dbReference type="RefSeq" id="WP_148953891.1">
    <property type="nucleotide sequence ID" value="NZ_VTEG01000006.1"/>
</dbReference>
<dbReference type="EMBL" id="VTEG01000006">
    <property type="protein sequence ID" value="TYR99299.1"/>
    <property type="molecule type" value="Genomic_DNA"/>
</dbReference>
<dbReference type="CDD" id="cd17325">
    <property type="entry name" value="MFS_MdtG_SLC18_like"/>
    <property type="match status" value="1"/>
</dbReference>
<dbReference type="PANTHER" id="PTHR23525">
    <property type="entry name" value="TRANSPORTER, PUTATIVE-RELATED"/>
    <property type="match status" value="1"/>
</dbReference>
<feature type="transmembrane region" description="Helical" evidence="6">
    <location>
        <begin position="108"/>
        <end position="130"/>
    </location>
</feature>
<evidence type="ECO:0000256" key="4">
    <source>
        <dbReference type="ARBA" id="ARBA00022989"/>
    </source>
</evidence>
<keyword evidence="5 6" id="KW-0472">Membrane</keyword>
<evidence type="ECO:0000256" key="5">
    <source>
        <dbReference type="ARBA" id="ARBA00023136"/>
    </source>
</evidence>
<keyword evidence="3 6" id="KW-0812">Transmembrane</keyword>
<dbReference type="Gene3D" id="1.20.1250.20">
    <property type="entry name" value="MFS general substrate transporter like domains"/>
    <property type="match status" value="2"/>
</dbReference>
<keyword evidence="4 6" id="KW-1133">Transmembrane helix</keyword>
<dbReference type="InterPro" id="IPR011701">
    <property type="entry name" value="MFS"/>
</dbReference>
<evidence type="ECO:0000313" key="9">
    <source>
        <dbReference type="Proteomes" id="UP000325182"/>
    </source>
</evidence>
<feature type="transmembrane region" description="Helical" evidence="6">
    <location>
        <begin position="358"/>
        <end position="377"/>
    </location>
</feature>
<feature type="transmembrane region" description="Helical" evidence="6">
    <location>
        <begin position="383"/>
        <end position="405"/>
    </location>
</feature>
<evidence type="ECO:0000256" key="3">
    <source>
        <dbReference type="ARBA" id="ARBA00022692"/>
    </source>
</evidence>
<evidence type="ECO:0000256" key="1">
    <source>
        <dbReference type="ARBA" id="ARBA00004651"/>
    </source>
</evidence>
<dbReference type="GO" id="GO:0022857">
    <property type="term" value="F:transmembrane transporter activity"/>
    <property type="evidence" value="ECO:0007669"/>
    <property type="project" value="InterPro"/>
</dbReference>
<feature type="transmembrane region" description="Helical" evidence="6">
    <location>
        <begin position="179"/>
        <end position="198"/>
    </location>
</feature>
<keyword evidence="2" id="KW-0813">Transport</keyword>
<feature type="transmembrane region" description="Helical" evidence="6">
    <location>
        <begin position="55"/>
        <end position="75"/>
    </location>
</feature>
<evidence type="ECO:0000313" key="8">
    <source>
        <dbReference type="EMBL" id="TYR99299.1"/>
    </source>
</evidence>
<reference evidence="8 9" key="1">
    <citation type="submission" date="2019-08" db="EMBL/GenBank/DDBJ databases">
        <title>Bacillus genomes from the desert of Cuatro Cienegas, Coahuila.</title>
        <authorList>
            <person name="Olmedo-Alvarez G."/>
        </authorList>
    </citation>
    <scope>NUCLEOTIDE SEQUENCE [LARGE SCALE GENOMIC DNA]</scope>
    <source>
        <strain evidence="8 9">CH128b_4D</strain>
    </source>
</reference>
<feature type="transmembrane region" description="Helical" evidence="6">
    <location>
        <begin position="142"/>
        <end position="159"/>
    </location>
</feature>
<evidence type="ECO:0000256" key="2">
    <source>
        <dbReference type="ARBA" id="ARBA00022448"/>
    </source>
</evidence>
<organism evidence="8 9">
    <name type="scientific">Rossellomorea vietnamensis</name>
    <dbReference type="NCBI Taxonomy" id="218284"/>
    <lineage>
        <taxon>Bacteria</taxon>
        <taxon>Bacillati</taxon>
        <taxon>Bacillota</taxon>
        <taxon>Bacilli</taxon>
        <taxon>Bacillales</taxon>
        <taxon>Bacillaceae</taxon>
        <taxon>Rossellomorea</taxon>
    </lineage>
</organism>
<gene>
    <name evidence="8" type="ORF">FZC84_11120</name>
</gene>
<evidence type="ECO:0000256" key="6">
    <source>
        <dbReference type="SAM" id="Phobius"/>
    </source>
</evidence>